<dbReference type="Gene3D" id="3.40.50.2300">
    <property type="match status" value="1"/>
</dbReference>
<organism evidence="8 9">
    <name type="scientific">Thalassotalea algicola</name>
    <dbReference type="NCBI Taxonomy" id="2716224"/>
    <lineage>
        <taxon>Bacteria</taxon>
        <taxon>Pseudomonadati</taxon>
        <taxon>Pseudomonadota</taxon>
        <taxon>Gammaproteobacteria</taxon>
        <taxon>Alteromonadales</taxon>
        <taxon>Colwelliaceae</taxon>
        <taxon>Thalassotalea</taxon>
    </lineage>
</organism>
<dbReference type="SUPFAM" id="SSF46689">
    <property type="entry name" value="Homeodomain-like"/>
    <property type="match status" value="1"/>
</dbReference>
<dbReference type="PROSITE" id="PS50110">
    <property type="entry name" value="RESPONSE_REGULATORY"/>
    <property type="match status" value="1"/>
</dbReference>
<dbReference type="InterPro" id="IPR001789">
    <property type="entry name" value="Sig_transdc_resp-reg_receiver"/>
</dbReference>
<sequence>MSQRHILIADDDHDILLALKFLLTSENYRVTLASTPLQVIELVKQNDYSALLLDLNFNLDTTSGEEGLAVIEQITKLALNLPIVVMTGWATVELAVAAMQKGACDFVQKPWDNERLLSIIRNQIALASQKQENEKLNVENQLLKAQSGRNQAMIAESEAMQQLLSTAEQVAKSDVNVLITGENGTGKSLLAEYIHNCSNRAQHSLIQVNMGAIAENLFESEMFGHIKGAFTDARENRIGRFELAHHGSLFLDEIGNIPISQQAKLLRVLESQQFERVGSSKTQQVDVRIIAATNADIGSLIEAGDFRQDLFYRLNSIELTLPSLAKRQADIIPLTEHYLTQFCQKYQKDSFTITASAKQALISYHWPGNIRELNHLIERAVILSSTNQIDITQLNLSLASQEHPLETCIVNETEEFDQPLSALEKAIIERRIAHFHGNMSQAAKSLGLSRSAFYRRIEKF</sequence>
<feature type="domain" description="Sigma-54 factor interaction" evidence="6">
    <location>
        <begin position="153"/>
        <end position="382"/>
    </location>
</feature>
<evidence type="ECO:0000259" key="6">
    <source>
        <dbReference type="PROSITE" id="PS50045"/>
    </source>
</evidence>
<dbReference type="SMART" id="SM00382">
    <property type="entry name" value="AAA"/>
    <property type="match status" value="1"/>
</dbReference>
<dbReference type="InterPro" id="IPR002197">
    <property type="entry name" value="HTH_Fis"/>
</dbReference>
<dbReference type="Pfam" id="PF02954">
    <property type="entry name" value="HTH_8"/>
    <property type="match status" value="1"/>
</dbReference>
<evidence type="ECO:0000313" key="9">
    <source>
        <dbReference type="Proteomes" id="UP000568664"/>
    </source>
</evidence>
<proteinExistence type="predicted"/>
<dbReference type="GO" id="GO:0043565">
    <property type="term" value="F:sequence-specific DNA binding"/>
    <property type="evidence" value="ECO:0007669"/>
    <property type="project" value="InterPro"/>
</dbReference>
<dbReference type="InterPro" id="IPR058031">
    <property type="entry name" value="AAA_lid_NorR"/>
</dbReference>
<dbReference type="SUPFAM" id="SSF52540">
    <property type="entry name" value="P-loop containing nucleoside triphosphate hydrolases"/>
    <property type="match status" value="1"/>
</dbReference>
<dbReference type="InterPro" id="IPR009057">
    <property type="entry name" value="Homeodomain-like_sf"/>
</dbReference>
<evidence type="ECO:0000259" key="7">
    <source>
        <dbReference type="PROSITE" id="PS50110"/>
    </source>
</evidence>
<evidence type="ECO:0000256" key="5">
    <source>
        <dbReference type="PROSITE-ProRule" id="PRU00169"/>
    </source>
</evidence>
<keyword evidence="2" id="KW-0067">ATP-binding</keyword>
<dbReference type="InterPro" id="IPR025944">
    <property type="entry name" value="Sigma_54_int_dom_CS"/>
</dbReference>
<evidence type="ECO:0000256" key="2">
    <source>
        <dbReference type="ARBA" id="ARBA00022840"/>
    </source>
</evidence>
<evidence type="ECO:0000256" key="1">
    <source>
        <dbReference type="ARBA" id="ARBA00022741"/>
    </source>
</evidence>
<keyword evidence="3" id="KW-0805">Transcription regulation</keyword>
<reference evidence="8 9" key="1">
    <citation type="submission" date="2020-04" db="EMBL/GenBank/DDBJ databases">
        <title>Thalassotalea sp. M1531, isolated from the surface of marine red alga.</title>
        <authorList>
            <person name="Pang L."/>
            <person name="Lu D.-C."/>
        </authorList>
    </citation>
    <scope>NUCLEOTIDE SEQUENCE [LARGE SCALE GENOMIC DNA]</scope>
    <source>
        <strain evidence="8 9">M1531</strain>
    </source>
</reference>
<evidence type="ECO:0000256" key="3">
    <source>
        <dbReference type="ARBA" id="ARBA00023015"/>
    </source>
</evidence>
<dbReference type="InterPro" id="IPR002078">
    <property type="entry name" value="Sigma_54_int"/>
</dbReference>
<dbReference type="InterPro" id="IPR027417">
    <property type="entry name" value="P-loop_NTPase"/>
</dbReference>
<dbReference type="EMBL" id="JABBXH010000001">
    <property type="protein sequence ID" value="NMP30688.1"/>
    <property type="molecule type" value="Genomic_DNA"/>
</dbReference>
<gene>
    <name evidence="8" type="ORF">HII17_03850</name>
</gene>
<evidence type="ECO:0000256" key="4">
    <source>
        <dbReference type="ARBA" id="ARBA00023163"/>
    </source>
</evidence>
<dbReference type="GO" id="GO:0005524">
    <property type="term" value="F:ATP binding"/>
    <property type="evidence" value="ECO:0007669"/>
    <property type="project" value="UniProtKB-KW"/>
</dbReference>
<comment type="caution">
    <text evidence="8">The sequence shown here is derived from an EMBL/GenBank/DDBJ whole genome shotgun (WGS) entry which is preliminary data.</text>
</comment>
<dbReference type="Pfam" id="PF00158">
    <property type="entry name" value="Sigma54_activat"/>
    <property type="match status" value="1"/>
</dbReference>
<keyword evidence="1" id="KW-0547">Nucleotide-binding</keyword>
<keyword evidence="9" id="KW-1185">Reference proteome</keyword>
<dbReference type="CDD" id="cd00009">
    <property type="entry name" value="AAA"/>
    <property type="match status" value="1"/>
</dbReference>
<evidence type="ECO:0000313" key="8">
    <source>
        <dbReference type="EMBL" id="NMP30688.1"/>
    </source>
</evidence>
<dbReference type="PANTHER" id="PTHR32071:SF113">
    <property type="entry name" value="ALGINATE BIOSYNTHESIS TRANSCRIPTIONAL REGULATORY PROTEIN ALGB"/>
    <property type="match status" value="1"/>
</dbReference>
<feature type="domain" description="Response regulatory" evidence="7">
    <location>
        <begin position="5"/>
        <end position="124"/>
    </location>
</feature>
<dbReference type="AlphaFoldDB" id="A0A7Y0L9Y4"/>
<dbReference type="SMART" id="SM00448">
    <property type="entry name" value="REC"/>
    <property type="match status" value="1"/>
</dbReference>
<dbReference type="Gene3D" id="1.10.10.60">
    <property type="entry name" value="Homeodomain-like"/>
    <property type="match status" value="1"/>
</dbReference>
<dbReference type="Pfam" id="PF25601">
    <property type="entry name" value="AAA_lid_14"/>
    <property type="match status" value="1"/>
</dbReference>
<dbReference type="GO" id="GO:0006355">
    <property type="term" value="P:regulation of DNA-templated transcription"/>
    <property type="evidence" value="ECO:0007669"/>
    <property type="project" value="InterPro"/>
</dbReference>
<dbReference type="Pfam" id="PF00072">
    <property type="entry name" value="Response_reg"/>
    <property type="match status" value="1"/>
</dbReference>
<accession>A0A7Y0L9Y4</accession>
<dbReference type="PROSITE" id="PS50045">
    <property type="entry name" value="SIGMA54_INTERACT_4"/>
    <property type="match status" value="1"/>
</dbReference>
<dbReference type="PROSITE" id="PS00688">
    <property type="entry name" value="SIGMA54_INTERACT_3"/>
    <property type="match status" value="1"/>
</dbReference>
<keyword evidence="5" id="KW-0597">Phosphoprotein</keyword>
<dbReference type="GO" id="GO:0000160">
    <property type="term" value="P:phosphorelay signal transduction system"/>
    <property type="evidence" value="ECO:0007669"/>
    <property type="project" value="InterPro"/>
</dbReference>
<dbReference type="PRINTS" id="PR01590">
    <property type="entry name" value="HTHFIS"/>
</dbReference>
<dbReference type="RefSeq" id="WP_169073971.1">
    <property type="nucleotide sequence ID" value="NZ_JABBXH010000001.1"/>
</dbReference>
<dbReference type="Proteomes" id="UP000568664">
    <property type="component" value="Unassembled WGS sequence"/>
</dbReference>
<dbReference type="SUPFAM" id="SSF52172">
    <property type="entry name" value="CheY-like"/>
    <property type="match status" value="1"/>
</dbReference>
<dbReference type="FunFam" id="3.40.50.300:FF:000006">
    <property type="entry name" value="DNA-binding transcriptional regulator NtrC"/>
    <property type="match status" value="1"/>
</dbReference>
<dbReference type="InterPro" id="IPR011006">
    <property type="entry name" value="CheY-like_superfamily"/>
</dbReference>
<dbReference type="InterPro" id="IPR003593">
    <property type="entry name" value="AAA+_ATPase"/>
</dbReference>
<dbReference type="Gene3D" id="1.10.8.60">
    <property type="match status" value="1"/>
</dbReference>
<dbReference type="Gene3D" id="3.40.50.300">
    <property type="entry name" value="P-loop containing nucleotide triphosphate hydrolases"/>
    <property type="match status" value="1"/>
</dbReference>
<protein>
    <submittedName>
        <fullName evidence="8">Sigma-54-dependent Fis family transcriptional regulator</fullName>
    </submittedName>
</protein>
<name>A0A7Y0L9Y4_9GAMM</name>
<feature type="modified residue" description="4-aspartylphosphate" evidence="5">
    <location>
        <position position="54"/>
    </location>
</feature>
<dbReference type="PANTHER" id="PTHR32071">
    <property type="entry name" value="TRANSCRIPTIONAL REGULATORY PROTEIN"/>
    <property type="match status" value="1"/>
</dbReference>
<keyword evidence="4" id="KW-0804">Transcription</keyword>